<feature type="compositionally biased region" description="Low complexity" evidence="1">
    <location>
        <begin position="101"/>
        <end position="116"/>
    </location>
</feature>
<keyword evidence="2" id="KW-1133">Transmembrane helix</keyword>
<proteinExistence type="predicted"/>
<keyword evidence="2" id="KW-0472">Membrane</keyword>
<evidence type="ECO:0000313" key="4">
    <source>
        <dbReference type="Proteomes" id="UP000238196"/>
    </source>
</evidence>
<name>A0A2S5KW83_9PROT</name>
<comment type="caution">
    <text evidence="3">The sequence shown here is derived from an EMBL/GenBank/DDBJ whole genome shotgun (WGS) entry which is preliminary data.</text>
</comment>
<dbReference type="InterPro" id="IPR029058">
    <property type="entry name" value="AB_hydrolase_fold"/>
</dbReference>
<reference evidence="3 4" key="1">
    <citation type="submission" date="2018-02" db="EMBL/GenBank/DDBJ databases">
        <title>novel marine gammaproteobacteria from coastal saline agro ecosystem.</title>
        <authorList>
            <person name="Krishnan R."/>
            <person name="Ramesh Kumar N."/>
        </authorList>
    </citation>
    <scope>NUCLEOTIDE SEQUENCE [LARGE SCALE GENOMIC DNA]</scope>
    <source>
        <strain evidence="3 4">228</strain>
    </source>
</reference>
<protein>
    <recommendedName>
        <fullName evidence="5">DUF3530 domain-containing protein</fullName>
    </recommendedName>
</protein>
<gene>
    <name evidence="3" type="ORF">C4K68_02100</name>
</gene>
<feature type="compositionally biased region" description="Low complexity" evidence="1">
    <location>
        <begin position="245"/>
        <end position="283"/>
    </location>
</feature>
<dbReference type="SUPFAM" id="SSF53474">
    <property type="entry name" value="alpha/beta-Hydrolases"/>
    <property type="match status" value="1"/>
</dbReference>
<dbReference type="Pfam" id="PF12048">
    <property type="entry name" value="DUF3530"/>
    <property type="match status" value="1"/>
</dbReference>
<feature type="region of interest" description="Disordered" evidence="1">
    <location>
        <begin position="99"/>
        <end position="131"/>
    </location>
</feature>
<evidence type="ECO:0000256" key="2">
    <source>
        <dbReference type="SAM" id="Phobius"/>
    </source>
</evidence>
<accession>A0A2S5KW83</accession>
<dbReference type="Proteomes" id="UP000238196">
    <property type="component" value="Unassembled WGS sequence"/>
</dbReference>
<sequence>MVRRSTLSRTRWQKSDVRRLAGNTSDSGRTCAALNTQLTATVEVEAGLRAERHARNTTPATLPGAWLNRASLYVKSLGGAGAILLCLVLGSALVRAESAGTPASDPASTTPPATDANGQSGGSAPAADQAPAQRVMLDPVTEQIAALAKQEHPPTQVLTLGEAPDQYLGLFVAHNTALLSGGIIVVPDDGTHPDWPGPIHALRLRLPDYGWDSLSIAIPPVPDMVIPERTMPVLSTVDELKKQAEQGQAGQATPAESKPTEPPAAATPLPEQAAPAAPAAPAATEEKPKPNYVEVINQRIQKAEDYLRAQGAEKIVVVGIGTGAAQAARYLAGKGDNQSTLVMIDVRDPGETDKIDIMATLAGLDAPVLDLYHGDRNNLQAKMRRDNARRYGKLAFEQIRLQPRPGNPAEDWAFLVQRVRGWLKTRQQEQPVDPRPKQAS</sequence>
<evidence type="ECO:0008006" key="5">
    <source>
        <dbReference type="Google" id="ProtNLM"/>
    </source>
</evidence>
<feature type="transmembrane region" description="Helical" evidence="2">
    <location>
        <begin position="72"/>
        <end position="94"/>
    </location>
</feature>
<dbReference type="AlphaFoldDB" id="A0A2S5KW83"/>
<dbReference type="OrthoDB" id="6193602at2"/>
<evidence type="ECO:0000256" key="1">
    <source>
        <dbReference type="SAM" id="MobiDB-lite"/>
    </source>
</evidence>
<evidence type="ECO:0000313" key="3">
    <source>
        <dbReference type="EMBL" id="PPC78973.1"/>
    </source>
</evidence>
<dbReference type="InterPro" id="IPR022529">
    <property type="entry name" value="DUF3530"/>
</dbReference>
<dbReference type="EMBL" id="PRLP01000007">
    <property type="protein sequence ID" value="PPC78973.1"/>
    <property type="molecule type" value="Genomic_DNA"/>
</dbReference>
<organism evidence="3 4">
    <name type="scientific">Proteobacteria bacterium 228</name>
    <dbReference type="NCBI Taxonomy" id="2083153"/>
    <lineage>
        <taxon>Bacteria</taxon>
        <taxon>Pseudomonadati</taxon>
        <taxon>Pseudomonadota</taxon>
    </lineage>
</organism>
<keyword evidence="2" id="KW-0812">Transmembrane</keyword>
<feature type="region of interest" description="Disordered" evidence="1">
    <location>
        <begin position="241"/>
        <end position="290"/>
    </location>
</feature>